<proteinExistence type="predicted"/>
<evidence type="ECO:0000313" key="2">
    <source>
        <dbReference type="EMBL" id="OUC43290.1"/>
    </source>
</evidence>
<name>A0A1Y3EEZ5_9BILA</name>
<protein>
    <recommendedName>
        <fullName evidence="1">Retrovirus-related Pol polyprotein from transposon TNT 1-94-like beta-barrel domain-containing protein</fullName>
    </recommendedName>
</protein>
<sequence length="139" mass="15498">MKTVRNAGQSQQSFGGESFFCYHAEDNRNTCRMWLPDSGASQHMTRNKEYLSDFVTFPKPVNVKVGNGDAIPAYGHGTVNFKVFIKGKWILNRMEDVWYVPKLGLNLFSIGKATEKGFNFTANAAGCTFRKNGCVKLSG</sequence>
<dbReference type="AlphaFoldDB" id="A0A1Y3EEZ5"/>
<comment type="caution">
    <text evidence="2">The sequence shown here is derived from an EMBL/GenBank/DDBJ whole genome shotgun (WGS) entry which is preliminary data.</text>
</comment>
<evidence type="ECO:0000259" key="1">
    <source>
        <dbReference type="Pfam" id="PF22936"/>
    </source>
</evidence>
<evidence type="ECO:0000313" key="3">
    <source>
        <dbReference type="Proteomes" id="UP000243006"/>
    </source>
</evidence>
<feature type="non-terminal residue" evidence="2">
    <location>
        <position position="139"/>
    </location>
</feature>
<reference evidence="2 3" key="1">
    <citation type="submission" date="2015-04" db="EMBL/GenBank/DDBJ databases">
        <title>Draft genome of the roundworm Trichinella nativa.</title>
        <authorList>
            <person name="Mitreva M."/>
        </authorList>
    </citation>
    <scope>NUCLEOTIDE SEQUENCE [LARGE SCALE GENOMIC DNA]</scope>
    <source>
        <strain evidence="2 3">ISS45</strain>
    </source>
</reference>
<dbReference type="InterPro" id="IPR054722">
    <property type="entry name" value="PolX-like_BBD"/>
</dbReference>
<accession>A0A1Y3EEZ5</accession>
<dbReference type="Proteomes" id="UP000243006">
    <property type="component" value="Unassembled WGS sequence"/>
</dbReference>
<dbReference type="EMBL" id="LVZM01015525">
    <property type="protein sequence ID" value="OUC43290.1"/>
    <property type="molecule type" value="Genomic_DNA"/>
</dbReference>
<feature type="domain" description="Retrovirus-related Pol polyprotein from transposon TNT 1-94-like beta-barrel" evidence="1">
    <location>
        <begin position="34"/>
        <end position="118"/>
    </location>
</feature>
<gene>
    <name evidence="2" type="ORF">D917_09846</name>
</gene>
<dbReference type="Pfam" id="PF22936">
    <property type="entry name" value="Pol_BBD"/>
    <property type="match status" value="1"/>
</dbReference>
<organism evidence="2 3">
    <name type="scientific">Trichinella nativa</name>
    <dbReference type="NCBI Taxonomy" id="6335"/>
    <lineage>
        <taxon>Eukaryota</taxon>
        <taxon>Metazoa</taxon>
        <taxon>Ecdysozoa</taxon>
        <taxon>Nematoda</taxon>
        <taxon>Enoplea</taxon>
        <taxon>Dorylaimia</taxon>
        <taxon>Trichinellida</taxon>
        <taxon>Trichinellidae</taxon>
        <taxon>Trichinella</taxon>
    </lineage>
</organism>